<keyword evidence="6" id="KW-1185">Reference proteome</keyword>
<dbReference type="EMBL" id="CDSF01000122">
    <property type="protein sequence ID" value="CEP02171.1"/>
    <property type="molecule type" value="Genomic_DNA"/>
</dbReference>
<comment type="similarity">
    <text evidence="1">Belongs to the short-chain dehydrogenases/reductases (SDR) family.</text>
</comment>
<evidence type="ECO:0000256" key="2">
    <source>
        <dbReference type="ARBA" id="ARBA00023002"/>
    </source>
</evidence>
<reference evidence="4 6" key="1">
    <citation type="submission" date="2015-02" db="EMBL/GenBank/DDBJ databases">
        <authorList>
            <person name="Chooi Y.-H."/>
        </authorList>
    </citation>
    <scope>NUCLEOTIDE SEQUENCE [LARGE SCALE GENOMIC DNA]</scope>
    <source>
        <strain evidence="4">E3</strain>
    </source>
</reference>
<accession>A0A0G4J4J7</accession>
<organism evidence="4 6">
    <name type="scientific">Plasmodiophora brassicae</name>
    <name type="common">Clubroot disease agent</name>
    <dbReference type="NCBI Taxonomy" id="37360"/>
    <lineage>
        <taxon>Eukaryota</taxon>
        <taxon>Sar</taxon>
        <taxon>Rhizaria</taxon>
        <taxon>Endomyxa</taxon>
        <taxon>Phytomyxea</taxon>
        <taxon>Plasmodiophorida</taxon>
        <taxon>Plasmodiophoridae</taxon>
        <taxon>Plasmodiophora</taxon>
    </lineage>
</organism>
<reference evidence="5 7" key="2">
    <citation type="submission" date="2018-03" db="EMBL/GenBank/DDBJ databases">
        <authorList>
            <person name="Fogelqvist J."/>
        </authorList>
    </citation>
    <scope>NUCLEOTIDE SEQUENCE [LARGE SCALE GENOMIC DNA]</scope>
</reference>
<evidence type="ECO:0000313" key="7">
    <source>
        <dbReference type="Proteomes" id="UP000290189"/>
    </source>
</evidence>
<protein>
    <submittedName>
        <fullName evidence="4">Uncharacterized protein</fullName>
    </submittedName>
</protein>
<dbReference type="Pfam" id="PF00106">
    <property type="entry name" value="adh_short"/>
    <property type="match status" value="1"/>
</dbReference>
<geneLocation type="mitochondrion" evidence="5"/>
<evidence type="ECO:0000313" key="4">
    <source>
        <dbReference type="EMBL" id="CEP02171.1"/>
    </source>
</evidence>
<dbReference type="OrthoDB" id="9876299at2759"/>
<gene>
    <name evidence="4" type="ORF">PBRA_002436</name>
    <name evidence="5" type="ORF">PLBR_LOCUS855</name>
</gene>
<proteinExistence type="inferred from homology"/>
<dbReference type="PANTHER" id="PTHR43639:SF1">
    <property type="entry name" value="SHORT-CHAIN DEHYDROGENASE_REDUCTASE FAMILY PROTEIN"/>
    <property type="match status" value="1"/>
</dbReference>
<dbReference type="PRINTS" id="PR00081">
    <property type="entry name" value="GDHRDH"/>
</dbReference>
<dbReference type="Proteomes" id="UP000039324">
    <property type="component" value="Unassembled WGS sequence"/>
</dbReference>
<keyword evidence="5" id="KW-0496">Mitochondrion</keyword>
<sequence>MTLPPGAVKNVVVTGGSSGIGRSIVEAFCGESHRVLFTYLRHAEAAARLVERYPTATAVRCDQGDLQSVVALHDDVARWLDGQPLDVLVNNAALGSQTVLTYENLRDNDAREHLDAGSRGAHIQQLLSKACRDEALMRVNALGPLWVSDALIPLMSGPNRAVVVMVGSVGGSSGAVFPEYHPSDLMSKAAVAYLTQHLAADLIRSHVDVVCVSPGATDTDMMRASMTNKELAMPMTRGMLAKGRLIDPREIADVIYWICTQAQARVFHGAVLDASMGLACRPGLQTERPSYSANNGSPTRTSGSET</sequence>
<dbReference type="Gene3D" id="3.40.50.720">
    <property type="entry name" value="NAD(P)-binding Rossmann-like Domain"/>
    <property type="match status" value="1"/>
</dbReference>
<dbReference type="Proteomes" id="UP000290189">
    <property type="component" value="Unassembled WGS sequence"/>
</dbReference>
<dbReference type="PANTHER" id="PTHR43639">
    <property type="entry name" value="OXIDOREDUCTASE, SHORT-CHAIN DEHYDROGENASE/REDUCTASE FAMILY (AFU_ORTHOLOGUE AFUA_5G02870)"/>
    <property type="match status" value="1"/>
</dbReference>
<name>A0A0G4J4J7_PLABS</name>
<dbReference type="CDD" id="cd05233">
    <property type="entry name" value="SDR_c"/>
    <property type="match status" value="1"/>
</dbReference>
<feature type="region of interest" description="Disordered" evidence="3">
    <location>
        <begin position="285"/>
        <end position="306"/>
    </location>
</feature>
<keyword evidence="2" id="KW-0560">Oxidoreductase</keyword>
<evidence type="ECO:0000256" key="1">
    <source>
        <dbReference type="ARBA" id="ARBA00006484"/>
    </source>
</evidence>
<dbReference type="AlphaFoldDB" id="A0A0G4J4J7"/>
<feature type="compositionally biased region" description="Polar residues" evidence="3">
    <location>
        <begin position="287"/>
        <end position="306"/>
    </location>
</feature>
<dbReference type="OMA" id="HRVLFTY"/>
<evidence type="ECO:0000313" key="6">
    <source>
        <dbReference type="Proteomes" id="UP000039324"/>
    </source>
</evidence>
<dbReference type="InterPro" id="IPR002347">
    <property type="entry name" value="SDR_fam"/>
</dbReference>
<dbReference type="SUPFAM" id="SSF51735">
    <property type="entry name" value="NAD(P)-binding Rossmann-fold domains"/>
    <property type="match status" value="1"/>
</dbReference>
<dbReference type="STRING" id="37360.A0A0G4J4J7"/>
<evidence type="ECO:0000256" key="3">
    <source>
        <dbReference type="SAM" id="MobiDB-lite"/>
    </source>
</evidence>
<dbReference type="GO" id="GO:0016491">
    <property type="term" value="F:oxidoreductase activity"/>
    <property type="evidence" value="ECO:0007669"/>
    <property type="project" value="UniProtKB-KW"/>
</dbReference>
<evidence type="ECO:0000313" key="5">
    <source>
        <dbReference type="EMBL" id="SPQ93640.1"/>
    </source>
</evidence>
<dbReference type="EMBL" id="OVEO01000001">
    <property type="protein sequence ID" value="SPQ93640.1"/>
    <property type="molecule type" value="Genomic_DNA"/>
</dbReference>
<dbReference type="InterPro" id="IPR036291">
    <property type="entry name" value="NAD(P)-bd_dom_sf"/>
</dbReference>